<dbReference type="Gene3D" id="3.30.390.110">
    <property type="match status" value="1"/>
</dbReference>
<accession>A0A673V2M0</accession>
<organism evidence="7 8">
    <name type="scientific">Suricata suricatta</name>
    <name type="common">Meerkat</name>
    <dbReference type="NCBI Taxonomy" id="37032"/>
    <lineage>
        <taxon>Eukaryota</taxon>
        <taxon>Metazoa</taxon>
        <taxon>Chordata</taxon>
        <taxon>Craniata</taxon>
        <taxon>Vertebrata</taxon>
        <taxon>Euteleostomi</taxon>
        <taxon>Mammalia</taxon>
        <taxon>Eutheria</taxon>
        <taxon>Laurasiatheria</taxon>
        <taxon>Carnivora</taxon>
        <taxon>Feliformia</taxon>
        <taxon>Herpestidae</taxon>
        <taxon>Suricata</taxon>
    </lineage>
</organism>
<evidence type="ECO:0000256" key="4">
    <source>
        <dbReference type="ARBA" id="ARBA00035223"/>
    </source>
</evidence>
<dbReference type="GO" id="GO:0003735">
    <property type="term" value="F:structural constituent of ribosome"/>
    <property type="evidence" value="ECO:0007669"/>
    <property type="project" value="InterPro"/>
</dbReference>
<keyword evidence="3" id="KW-0687">Ribonucleoprotein</keyword>
<dbReference type="GO" id="GO:1990904">
    <property type="term" value="C:ribonucleoprotein complex"/>
    <property type="evidence" value="ECO:0007669"/>
    <property type="project" value="UniProtKB-KW"/>
</dbReference>
<evidence type="ECO:0000256" key="5">
    <source>
        <dbReference type="ARBA" id="ARBA00035330"/>
    </source>
</evidence>
<reference evidence="7" key="3">
    <citation type="submission" date="2025-09" db="UniProtKB">
        <authorList>
            <consortium name="Ensembl"/>
        </authorList>
    </citation>
    <scope>IDENTIFICATION</scope>
</reference>
<dbReference type="GO" id="GO:0005840">
    <property type="term" value="C:ribosome"/>
    <property type="evidence" value="ECO:0007669"/>
    <property type="project" value="UniProtKB-KW"/>
</dbReference>
<comment type="similarity">
    <text evidence="1">Belongs to the eukaryotic ribosomal protein eL28 family.</text>
</comment>
<evidence type="ECO:0000256" key="1">
    <source>
        <dbReference type="ARBA" id="ARBA00007926"/>
    </source>
</evidence>
<name>A0A673V2M0_SURSU</name>
<evidence type="ECO:0000256" key="2">
    <source>
        <dbReference type="ARBA" id="ARBA00022980"/>
    </source>
</evidence>
<dbReference type="PANTHER" id="PTHR10544">
    <property type="entry name" value="60S RIBOSOMAL PROTEIN L28"/>
    <property type="match status" value="1"/>
</dbReference>
<dbReference type="Pfam" id="PF01778">
    <property type="entry name" value="Ribosomal_L28e"/>
    <property type="match status" value="1"/>
</dbReference>
<evidence type="ECO:0000259" key="6">
    <source>
        <dbReference type="Pfam" id="PF01778"/>
    </source>
</evidence>
<proteinExistence type="inferred from homology"/>
<feature type="domain" description="Ribosomal eL28/Mak16" evidence="6">
    <location>
        <begin position="5"/>
        <end position="63"/>
    </location>
</feature>
<reference evidence="7" key="2">
    <citation type="submission" date="2025-08" db="UniProtKB">
        <authorList>
            <consortium name="Ensembl"/>
        </authorList>
    </citation>
    <scope>IDENTIFICATION</scope>
</reference>
<evidence type="ECO:0000313" key="8">
    <source>
        <dbReference type="Proteomes" id="UP000472268"/>
    </source>
</evidence>
<evidence type="ECO:0000313" key="7">
    <source>
        <dbReference type="Ensembl" id="ENSSSUP00005027831.1"/>
    </source>
</evidence>
<protein>
    <recommendedName>
        <fullName evidence="4">Large ribosomal subunit protein eL28</fullName>
    </recommendedName>
    <alternativeName>
        <fullName evidence="5">60S ribosomal protein L28</fullName>
    </alternativeName>
</protein>
<reference evidence="7 8" key="1">
    <citation type="submission" date="2019-05" db="EMBL/GenBank/DDBJ databases">
        <title>A Chromosome-scale Meerkat (S. suricatta) Genome Assembly.</title>
        <authorList>
            <person name="Dudchenko O."/>
            <person name="Lieberman Aiden E."/>
            <person name="Tung J."/>
            <person name="Barreiro L.B."/>
            <person name="Clutton-Brock T.H."/>
        </authorList>
    </citation>
    <scope>NUCLEOTIDE SEQUENCE [LARGE SCALE GENOMIC DNA]</scope>
</reference>
<dbReference type="Ensembl" id="ENSSSUT00005031790.1">
    <property type="protein sequence ID" value="ENSSSUP00005027831.1"/>
    <property type="gene ID" value="ENSSSUG00005017998.1"/>
</dbReference>
<dbReference type="InterPro" id="IPR029004">
    <property type="entry name" value="Ribosomal_eL28/Mak16"/>
</dbReference>
<dbReference type="Proteomes" id="UP000472268">
    <property type="component" value="Chromosome 16"/>
</dbReference>
<dbReference type="InterPro" id="IPR002672">
    <property type="entry name" value="Ribosomal_eL28"/>
</dbReference>
<dbReference type="GO" id="GO:0006412">
    <property type="term" value="P:translation"/>
    <property type="evidence" value="ECO:0007669"/>
    <property type="project" value="InterPro"/>
</dbReference>
<dbReference type="AlphaFoldDB" id="A0A673V2M0"/>
<keyword evidence="2" id="KW-0689">Ribosomal protein</keyword>
<sequence length="194" mass="21231">MSAHLQWMVVRNCSSFLIKRNKQTYSTEPNNLKARNSFRYNGLIHRKIVGVEPAADGKGVVVVDPGRGRPTGRSGPGTCCHHQARLAFDPRDHAVTSGGSLMALTMPSAKSVVGTRQPAPPHLTPNRNPGACWQMRRGLLSGATMRPRTRGAWWAGVASLGVLSSRSHIGGDITAQGRVWWRSCRACPWWQGKE</sequence>
<keyword evidence="8" id="KW-1185">Reference proteome</keyword>
<evidence type="ECO:0000256" key="3">
    <source>
        <dbReference type="ARBA" id="ARBA00023274"/>
    </source>
</evidence>